<dbReference type="RefSeq" id="WP_101235759.1">
    <property type="nucleotide sequence ID" value="NZ_PISJ01000005.1"/>
</dbReference>
<gene>
    <name evidence="1" type="ORF">CW311_04410</name>
</gene>
<organism evidence="1 2">
    <name type="scientific">Acinetobacter proteolyticus</name>
    <dbReference type="NCBI Taxonomy" id="1776741"/>
    <lineage>
        <taxon>Bacteria</taxon>
        <taxon>Pseudomonadati</taxon>
        <taxon>Pseudomonadota</taxon>
        <taxon>Gammaproteobacteria</taxon>
        <taxon>Moraxellales</taxon>
        <taxon>Moraxellaceae</taxon>
        <taxon>Acinetobacter</taxon>
    </lineage>
</organism>
<dbReference type="AlphaFoldDB" id="A0A2N0WIB1"/>
<sequence length="138" mass="16533">MKYFLNTETNEVHAFKIDGSQDDFITDKMNQMNALEIDKHLHPEKYLSDEEKEQYRLNQYPLLDQRQFKLCLTHNDLIDQLEDGIAAIEDRKTRRLMQIEYDTAERFERTGRAILDMFGLLNMPSQKIDDFWEQALKL</sequence>
<accession>A0A2N0WIB1</accession>
<evidence type="ECO:0000313" key="1">
    <source>
        <dbReference type="EMBL" id="PKF35538.1"/>
    </source>
</evidence>
<dbReference type="Proteomes" id="UP000233553">
    <property type="component" value="Unassembled WGS sequence"/>
</dbReference>
<proteinExistence type="predicted"/>
<comment type="caution">
    <text evidence="1">The sequence shown here is derived from an EMBL/GenBank/DDBJ whole genome shotgun (WGS) entry which is preliminary data.</text>
</comment>
<name>A0A2N0WIB1_9GAMM</name>
<evidence type="ECO:0000313" key="2">
    <source>
        <dbReference type="Proteomes" id="UP000233553"/>
    </source>
</evidence>
<dbReference type="EMBL" id="PISJ01000005">
    <property type="protein sequence ID" value="PKF35538.1"/>
    <property type="molecule type" value="Genomic_DNA"/>
</dbReference>
<protein>
    <submittedName>
        <fullName evidence="1">Uncharacterized protein</fullName>
    </submittedName>
</protein>
<reference evidence="1 2" key="1">
    <citation type="submission" date="2017-12" db="EMBL/GenBank/DDBJ databases">
        <title>Draft Genome sequences of multiple microbial strains isolated from spacecraft associated surfaces.</title>
        <authorList>
            <person name="Seuylemezian A."/>
            <person name="Vaishampayan P."/>
            <person name="Venkateswaran K."/>
        </authorList>
    </citation>
    <scope>NUCLEOTIDE SEQUENCE [LARGE SCALE GENOMIC DNA]</scope>
    <source>
        <strain evidence="1 2">2P01AA</strain>
    </source>
</reference>